<name>A0AAN8JXQ3_PATCE</name>
<feature type="region of interest" description="Disordered" evidence="5">
    <location>
        <begin position="910"/>
        <end position="977"/>
    </location>
</feature>
<feature type="repeat" description="ANK" evidence="3">
    <location>
        <begin position="780"/>
        <end position="812"/>
    </location>
</feature>
<feature type="compositionally biased region" description="Low complexity" evidence="5">
    <location>
        <begin position="559"/>
        <end position="571"/>
    </location>
</feature>
<comment type="caution">
    <text evidence="4">Lacks conserved residue(s) required for the propagation of feature annotation.</text>
</comment>
<keyword evidence="1" id="KW-0677">Repeat</keyword>
<dbReference type="PROSITE" id="PS50095">
    <property type="entry name" value="PLAT"/>
    <property type="match status" value="1"/>
</dbReference>
<dbReference type="SUPFAM" id="SSF49723">
    <property type="entry name" value="Lipase/lipooxygenase domain (PLAT/LH2 domain)"/>
    <property type="match status" value="1"/>
</dbReference>
<evidence type="ECO:0000256" key="2">
    <source>
        <dbReference type="ARBA" id="ARBA00023043"/>
    </source>
</evidence>
<dbReference type="EMBL" id="JAZGQO010000004">
    <property type="protein sequence ID" value="KAK6187892.1"/>
    <property type="molecule type" value="Genomic_DNA"/>
</dbReference>
<dbReference type="InterPro" id="IPR002110">
    <property type="entry name" value="Ankyrin_rpt"/>
</dbReference>
<dbReference type="Pfam" id="PF01477">
    <property type="entry name" value="PLAT"/>
    <property type="match status" value="1"/>
</dbReference>
<dbReference type="SMART" id="SM00248">
    <property type="entry name" value="ANK"/>
    <property type="match status" value="4"/>
</dbReference>
<dbReference type="PANTHER" id="PTHR24201">
    <property type="entry name" value="ANK_REP_REGION DOMAIN-CONTAINING PROTEIN"/>
    <property type="match status" value="1"/>
</dbReference>
<dbReference type="InterPro" id="IPR036770">
    <property type="entry name" value="Ankyrin_rpt-contain_sf"/>
</dbReference>
<feature type="compositionally biased region" description="Low complexity" evidence="5">
    <location>
        <begin position="110"/>
        <end position="121"/>
    </location>
</feature>
<dbReference type="InterPro" id="IPR001024">
    <property type="entry name" value="PLAT/LH2_dom"/>
</dbReference>
<feature type="compositionally biased region" description="Basic and acidic residues" evidence="5">
    <location>
        <begin position="640"/>
        <end position="660"/>
    </location>
</feature>
<feature type="repeat" description="ANK" evidence="3">
    <location>
        <begin position="747"/>
        <end position="779"/>
    </location>
</feature>
<evidence type="ECO:0000256" key="1">
    <source>
        <dbReference type="ARBA" id="ARBA00022737"/>
    </source>
</evidence>
<evidence type="ECO:0000259" key="6">
    <source>
        <dbReference type="PROSITE" id="PS50095"/>
    </source>
</evidence>
<evidence type="ECO:0000256" key="4">
    <source>
        <dbReference type="PROSITE-ProRule" id="PRU00152"/>
    </source>
</evidence>
<dbReference type="InterPro" id="IPR050776">
    <property type="entry name" value="Ank_Repeat/CDKN_Inhibitor"/>
</dbReference>
<evidence type="ECO:0000313" key="7">
    <source>
        <dbReference type="EMBL" id="KAK6187892.1"/>
    </source>
</evidence>
<comment type="caution">
    <text evidence="7">The sequence shown here is derived from an EMBL/GenBank/DDBJ whole genome shotgun (WGS) entry which is preliminary data.</text>
</comment>
<dbReference type="AlphaFoldDB" id="A0AAN8JXQ3"/>
<dbReference type="Gene3D" id="1.25.40.20">
    <property type="entry name" value="Ankyrin repeat-containing domain"/>
    <property type="match status" value="1"/>
</dbReference>
<proteinExistence type="predicted"/>
<feature type="region of interest" description="Disordered" evidence="5">
    <location>
        <begin position="488"/>
        <end position="681"/>
    </location>
</feature>
<dbReference type="SMART" id="SM00308">
    <property type="entry name" value="LH2"/>
    <property type="match status" value="1"/>
</dbReference>
<dbReference type="PROSITE" id="PS50297">
    <property type="entry name" value="ANK_REP_REGION"/>
    <property type="match status" value="3"/>
</dbReference>
<feature type="compositionally biased region" description="Polar residues" evidence="5">
    <location>
        <begin position="174"/>
        <end position="189"/>
    </location>
</feature>
<dbReference type="Gene3D" id="2.40.180.10">
    <property type="entry name" value="Catalase core domain"/>
    <property type="match status" value="1"/>
</dbReference>
<dbReference type="Pfam" id="PF12796">
    <property type="entry name" value="Ank_2"/>
    <property type="match status" value="2"/>
</dbReference>
<feature type="compositionally biased region" description="Basic and acidic residues" evidence="5">
    <location>
        <begin position="586"/>
        <end position="604"/>
    </location>
</feature>
<keyword evidence="8" id="KW-1185">Reference proteome</keyword>
<dbReference type="PROSITE" id="PS50088">
    <property type="entry name" value="ANK_REPEAT"/>
    <property type="match status" value="3"/>
</dbReference>
<feature type="domain" description="PLAT" evidence="6">
    <location>
        <begin position="354"/>
        <end position="472"/>
    </location>
</feature>
<feature type="compositionally biased region" description="Basic and acidic residues" evidence="5">
    <location>
        <begin position="507"/>
        <end position="527"/>
    </location>
</feature>
<evidence type="ECO:0000313" key="8">
    <source>
        <dbReference type="Proteomes" id="UP001347796"/>
    </source>
</evidence>
<evidence type="ECO:0000256" key="5">
    <source>
        <dbReference type="SAM" id="MobiDB-lite"/>
    </source>
</evidence>
<feature type="compositionally biased region" description="Basic and acidic residues" evidence="5">
    <location>
        <begin position="936"/>
        <end position="969"/>
    </location>
</feature>
<dbReference type="SUPFAM" id="SSF48403">
    <property type="entry name" value="Ankyrin repeat"/>
    <property type="match status" value="1"/>
</dbReference>
<evidence type="ECO:0000256" key="3">
    <source>
        <dbReference type="PROSITE-ProRule" id="PRU00023"/>
    </source>
</evidence>
<feature type="repeat" description="ANK" evidence="3">
    <location>
        <begin position="813"/>
        <end position="845"/>
    </location>
</feature>
<reference evidence="7 8" key="1">
    <citation type="submission" date="2024-01" db="EMBL/GenBank/DDBJ databases">
        <title>The genome of the rayed Mediterranean limpet Patella caerulea (Linnaeus, 1758).</title>
        <authorList>
            <person name="Anh-Thu Weber A."/>
            <person name="Halstead-Nussloch G."/>
        </authorList>
    </citation>
    <scope>NUCLEOTIDE SEQUENCE [LARGE SCALE GENOMIC DNA]</scope>
    <source>
        <strain evidence="7">AATW-2023a</strain>
        <tissue evidence="7">Whole specimen</tissue>
    </source>
</reference>
<sequence>MSSSDSIVKSVAKELKYYCDVKRLEDGFDLSGVNSYRVDPSVMMQNSGPREAHVKRKIKRHMTNYHFLLTDPALPLLTKRNKSAKSKNKKTPKIPEYFYIYSARPHLIPRSTTSIGSSSIRSGKRRSKSSWSQSRKQTHDPTTRKEADRLVNAAAKLLVATETVESLDSARSPRPQTAPRSFESGTQGNLLLVKVHRSADHINKESRRPHTAKYSYDINGRKIFNTQLSYYDDSDTVVRKPRRSQSARSPVERPGSPTPSDATTDDTRSSSISVDDMQRLKTPVPPQTRSAKKYKKRTYISDNKKHEEEEVTVSKTIQTQSTGTDIDSVGIQTERRLLEKYDHTEDEVKEGPMTEYKLTVQTGNTMGASTQADAKITLYGESGRSKEFTLTESQNHKMKFQKGKEDFFTISAHHVGKLTKIKIGHDRPELSYAWFLDSVTVSDMHDKRVYDLPCGRWLSGQYADKNTYLFLPVQRERAIVESSIQTPYESTIPRERPRPTSVSKTPPKLDKKTSRNREKQKGGKAESETDSSEYTTSVESKGKGNNKSPKKQNGRKSESSYTSDSDASYTDTETEYDSDTQSEKVFSLKDSPRHKNSETLRKISNDSSNKANGPTFTFQSVQGETGPTERLNGEIVYGSNDDRVKSSKDDKKNDKEDRKKGKESRRKKSENDENGYDSKKDYLSGYRAGLEAAQKERLKKRDEEMDEEKKVLTKGMTIHEAAWNGHLERIKQLDEHFPDLKESTDENGMVPLHKAVINGQKGVTKWLASSGVELDVETPTSYTPMHLAALHGHVNIMMILHAMGASVTGETAEKQTPLHLAARGGHLECVKWLVANRAVLTAEDTFGRKPVYLAEEFEQHTVADFLRACEKELQNPQSSFAQIYGKNLAGNLPPGDSPRWNDDKSIDISQKAEVGSEDEETVKSTTNTSTSSINPYHEKEIQERRKSYDDQHNKMSERGKSFLDTIRQDIEEDEDDK</sequence>
<keyword evidence="2 3" id="KW-0040">ANK repeat</keyword>
<feature type="compositionally biased region" description="Basic and acidic residues" evidence="5">
    <location>
        <begin position="137"/>
        <end position="147"/>
    </location>
</feature>
<gene>
    <name evidence="7" type="ORF">SNE40_005821</name>
</gene>
<feature type="compositionally biased region" description="Low complexity" evidence="5">
    <location>
        <begin position="532"/>
        <end position="547"/>
    </location>
</feature>
<feature type="compositionally biased region" description="Polar residues" evidence="5">
    <location>
        <begin position="605"/>
        <end position="625"/>
    </location>
</feature>
<dbReference type="Proteomes" id="UP001347796">
    <property type="component" value="Unassembled WGS sequence"/>
</dbReference>
<dbReference type="InterPro" id="IPR036392">
    <property type="entry name" value="PLAT/LH2_dom_sf"/>
</dbReference>
<organism evidence="7 8">
    <name type="scientific">Patella caerulea</name>
    <name type="common">Rayed Mediterranean limpet</name>
    <dbReference type="NCBI Taxonomy" id="87958"/>
    <lineage>
        <taxon>Eukaryota</taxon>
        <taxon>Metazoa</taxon>
        <taxon>Spiralia</taxon>
        <taxon>Lophotrochozoa</taxon>
        <taxon>Mollusca</taxon>
        <taxon>Gastropoda</taxon>
        <taxon>Patellogastropoda</taxon>
        <taxon>Patelloidea</taxon>
        <taxon>Patellidae</taxon>
        <taxon>Patella</taxon>
    </lineage>
</organism>
<protein>
    <recommendedName>
        <fullName evidence="6">PLAT domain-containing protein</fullName>
    </recommendedName>
</protein>
<feature type="region of interest" description="Disordered" evidence="5">
    <location>
        <begin position="233"/>
        <end position="316"/>
    </location>
</feature>
<feature type="region of interest" description="Disordered" evidence="5">
    <location>
        <begin position="110"/>
        <end position="147"/>
    </location>
</feature>
<feature type="region of interest" description="Disordered" evidence="5">
    <location>
        <begin position="164"/>
        <end position="189"/>
    </location>
</feature>
<accession>A0AAN8JXQ3</accession>